<dbReference type="Proteomes" id="UP000688137">
    <property type="component" value="Unassembled WGS sequence"/>
</dbReference>
<evidence type="ECO:0000256" key="1">
    <source>
        <dbReference type="ARBA" id="ARBA00013184"/>
    </source>
</evidence>
<evidence type="ECO:0000256" key="3">
    <source>
        <dbReference type="ARBA" id="ARBA00022853"/>
    </source>
</evidence>
<dbReference type="Pfam" id="PF00583">
    <property type="entry name" value="Acetyltransf_1"/>
    <property type="match status" value="1"/>
</dbReference>
<dbReference type="CDD" id="cd04301">
    <property type="entry name" value="NAT_SF"/>
    <property type="match status" value="1"/>
</dbReference>
<dbReference type="EC" id="2.3.1.48" evidence="1"/>
<evidence type="ECO:0000256" key="5">
    <source>
        <dbReference type="ARBA" id="ARBA00048017"/>
    </source>
</evidence>
<evidence type="ECO:0000313" key="7">
    <source>
        <dbReference type="EMBL" id="CAD8070081.1"/>
    </source>
</evidence>
<feature type="domain" description="N-acetyltransferase" evidence="6">
    <location>
        <begin position="43"/>
        <end position="222"/>
    </location>
</feature>
<reference evidence="7" key="1">
    <citation type="submission" date="2021-01" db="EMBL/GenBank/DDBJ databases">
        <authorList>
            <consortium name="Genoscope - CEA"/>
            <person name="William W."/>
        </authorList>
    </citation>
    <scope>NUCLEOTIDE SEQUENCE</scope>
</reference>
<evidence type="ECO:0000256" key="4">
    <source>
        <dbReference type="ARBA" id="ARBA00023315"/>
    </source>
</evidence>
<comment type="catalytic activity">
    <reaction evidence="5">
        <text>L-lysyl-[protein] + acetyl-CoA = N(6)-acetyl-L-lysyl-[protein] + CoA + H(+)</text>
        <dbReference type="Rhea" id="RHEA:45948"/>
        <dbReference type="Rhea" id="RHEA-COMP:9752"/>
        <dbReference type="Rhea" id="RHEA-COMP:10731"/>
        <dbReference type="ChEBI" id="CHEBI:15378"/>
        <dbReference type="ChEBI" id="CHEBI:29969"/>
        <dbReference type="ChEBI" id="CHEBI:57287"/>
        <dbReference type="ChEBI" id="CHEBI:57288"/>
        <dbReference type="ChEBI" id="CHEBI:61930"/>
        <dbReference type="EC" id="2.3.1.48"/>
    </reaction>
</comment>
<dbReference type="EMBL" id="CAJJDM010000045">
    <property type="protein sequence ID" value="CAD8070081.1"/>
    <property type="molecule type" value="Genomic_DNA"/>
</dbReference>
<accession>A0A8S1LWX2</accession>
<dbReference type="PANTHER" id="PTHR14744">
    <property type="entry name" value="N-ALPHA-ACETYLTRANSFERASE 60"/>
    <property type="match status" value="1"/>
</dbReference>
<keyword evidence="4" id="KW-0012">Acyltransferase</keyword>
<protein>
    <recommendedName>
        <fullName evidence="1">histone acetyltransferase</fullName>
        <ecNumber evidence="1">2.3.1.48</ecNumber>
    </recommendedName>
</protein>
<dbReference type="OMA" id="CWFEEVV"/>
<dbReference type="PROSITE" id="PS51186">
    <property type="entry name" value="GNAT"/>
    <property type="match status" value="1"/>
</dbReference>
<sequence length="222" mass="26358">MQQIDKRLSQAFPPNSKNNSSYIAEIHSVLANVKIDDIGFKDIKFRTVQTKRDIAQLKLLQKEWFPINYTEQFYTAVLNGYVSSLLAEIEIKFPSGRKEKYIIGVMVYQSRQSKSKYQQNLNWKQWFCSFFQQKNALYIMTIGVINEFRGRGIAEYMIEQLKKRVLESNKSLLYIYLDMVVYNEVAARFYQKNGFNRVGIKKNHYSIEDQQFDAYVYVWQPQ</sequence>
<dbReference type="PANTHER" id="PTHR14744:SF15">
    <property type="entry name" value="N-ALPHA-ACETYLTRANSFERASE 60"/>
    <property type="match status" value="1"/>
</dbReference>
<keyword evidence="3" id="KW-0156">Chromatin regulator</keyword>
<evidence type="ECO:0000313" key="8">
    <source>
        <dbReference type="Proteomes" id="UP000688137"/>
    </source>
</evidence>
<comment type="caution">
    <text evidence="7">The sequence shown here is derived from an EMBL/GenBank/DDBJ whole genome shotgun (WGS) entry which is preliminary data.</text>
</comment>
<gene>
    <name evidence="7" type="ORF">PPRIM_AZ9-3.1.T0450049</name>
</gene>
<keyword evidence="2" id="KW-0808">Transferase</keyword>
<dbReference type="GO" id="GO:0004596">
    <property type="term" value="F:protein-N-terminal amino-acid acetyltransferase activity"/>
    <property type="evidence" value="ECO:0007669"/>
    <property type="project" value="InterPro"/>
</dbReference>
<dbReference type="GO" id="GO:0004402">
    <property type="term" value="F:histone acetyltransferase activity"/>
    <property type="evidence" value="ECO:0007669"/>
    <property type="project" value="TreeGrafter"/>
</dbReference>
<dbReference type="InterPro" id="IPR045141">
    <property type="entry name" value="NAA60-like"/>
</dbReference>
<evidence type="ECO:0000259" key="6">
    <source>
        <dbReference type="PROSITE" id="PS51186"/>
    </source>
</evidence>
<organism evidence="7 8">
    <name type="scientific">Paramecium primaurelia</name>
    <dbReference type="NCBI Taxonomy" id="5886"/>
    <lineage>
        <taxon>Eukaryota</taxon>
        <taxon>Sar</taxon>
        <taxon>Alveolata</taxon>
        <taxon>Ciliophora</taxon>
        <taxon>Intramacronucleata</taxon>
        <taxon>Oligohymenophorea</taxon>
        <taxon>Peniculida</taxon>
        <taxon>Parameciidae</taxon>
        <taxon>Paramecium</taxon>
    </lineage>
</organism>
<name>A0A8S1LWX2_PARPR</name>
<proteinExistence type="predicted"/>
<keyword evidence="8" id="KW-1185">Reference proteome</keyword>
<dbReference type="InterPro" id="IPR000182">
    <property type="entry name" value="GNAT_dom"/>
</dbReference>
<evidence type="ECO:0000256" key="2">
    <source>
        <dbReference type="ARBA" id="ARBA00022679"/>
    </source>
</evidence>
<dbReference type="GO" id="GO:0000139">
    <property type="term" value="C:Golgi membrane"/>
    <property type="evidence" value="ECO:0007669"/>
    <property type="project" value="TreeGrafter"/>
</dbReference>
<dbReference type="AlphaFoldDB" id="A0A8S1LWX2"/>